<dbReference type="EMBL" id="OC916948">
    <property type="protein sequence ID" value="CAD7645699.1"/>
    <property type="molecule type" value="Genomic_DNA"/>
</dbReference>
<feature type="compositionally biased region" description="Low complexity" evidence="1">
    <location>
        <begin position="294"/>
        <end position="309"/>
    </location>
</feature>
<reference evidence="2" key="1">
    <citation type="submission" date="2020-11" db="EMBL/GenBank/DDBJ databases">
        <authorList>
            <person name="Tran Van P."/>
        </authorList>
    </citation>
    <scope>NUCLEOTIDE SEQUENCE</scope>
</reference>
<dbReference type="EMBL" id="CAJPVJ010002123">
    <property type="protein sequence ID" value="CAG2165806.1"/>
    <property type="molecule type" value="Genomic_DNA"/>
</dbReference>
<feature type="region of interest" description="Disordered" evidence="1">
    <location>
        <begin position="260"/>
        <end position="329"/>
    </location>
</feature>
<feature type="compositionally biased region" description="Low complexity" evidence="1">
    <location>
        <begin position="236"/>
        <end position="245"/>
    </location>
</feature>
<feature type="compositionally biased region" description="Low complexity" evidence="1">
    <location>
        <begin position="186"/>
        <end position="199"/>
    </location>
</feature>
<feature type="region of interest" description="Disordered" evidence="1">
    <location>
        <begin position="221"/>
        <end position="245"/>
    </location>
</feature>
<protein>
    <submittedName>
        <fullName evidence="2">Uncharacterized protein</fullName>
    </submittedName>
</protein>
<evidence type="ECO:0000313" key="2">
    <source>
        <dbReference type="EMBL" id="CAD7645699.1"/>
    </source>
</evidence>
<proteinExistence type="predicted"/>
<evidence type="ECO:0000256" key="1">
    <source>
        <dbReference type="SAM" id="MobiDB-lite"/>
    </source>
</evidence>
<organism evidence="2">
    <name type="scientific">Oppiella nova</name>
    <dbReference type="NCBI Taxonomy" id="334625"/>
    <lineage>
        <taxon>Eukaryota</taxon>
        <taxon>Metazoa</taxon>
        <taxon>Ecdysozoa</taxon>
        <taxon>Arthropoda</taxon>
        <taxon>Chelicerata</taxon>
        <taxon>Arachnida</taxon>
        <taxon>Acari</taxon>
        <taxon>Acariformes</taxon>
        <taxon>Sarcoptiformes</taxon>
        <taxon>Oribatida</taxon>
        <taxon>Brachypylina</taxon>
        <taxon>Oppioidea</taxon>
        <taxon>Oppiidae</taxon>
        <taxon>Oppiella</taxon>
    </lineage>
</organism>
<dbReference type="Proteomes" id="UP000728032">
    <property type="component" value="Unassembled WGS sequence"/>
</dbReference>
<gene>
    <name evidence="2" type="ORF">ONB1V03_LOCUS5344</name>
</gene>
<accession>A0A7R9QI50</accession>
<evidence type="ECO:0000313" key="3">
    <source>
        <dbReference type="Proteomes" id="UP000728032"/>
    </source>
</evidence>
<feature type="region of interest" description="Disordered" evidence="1">
    <location>
        <begin position="179"/>
        <end position="204"/>
    </location>
</feature>
<dbReference type="AlphaFoldDB" id="A0A7R9QI50"/>
<name>A0A7R9QI50_9ACAR</name>
<sequence length="329" mass="37173">MPHFNNCLNLNVSQLLPHILSYMFVGHKVTDPKRHESETDVTDPKRVTEKELTHLNHKIDKLLIKLEDENDPQLATSPDEEILRLKQTSHGGLNTGHVLRSARSYANTNPFYISPASSPVSPVTEVFREQRSVFVRHYVEFGYDPNGQSPVSSPCEVFSRSGGSNCVLHKHCIEKATKESTTDLDSNATSLPNTSSSSSHECGSKISGTPFQWHFNRKRKYSRSLHRRRGTKSGQRSNSSRPNSLLLPIDEREELQELFQTPNANDLTQTTESETSFSSSTENVETDHKCDTKSTTPSSSSLSSRLSRTFMRAKKWMKRDNIAHRQTQS</sequence>
<feature type="compositionally biased region" description="Basic residues" evidence="1">
    <location>
        <begin position="221"/>
        <end position="231"/>
    </location>
</feature>
<dbReference type="OrthoDB" id="6381204at2759"/>
<keyword evidence="3" id="KW-1185">Reference proteome</keyword>
<feature type="compositionally biased region" description="Low complexity" evidence="1">
    <location>
        <begin position="268"/>
        <end position="283"/>
    </location>
</feature>